<name>A0A0A9AZT9_ARUDO</name>
<reference evidence="1" key="2">
    <citation type="journal article" date="2015" name="Data Brief">
        <title>Shoot transcriptome of the giant reed, Arundo donax.</title>
        <authorList>
            <person name="Barrero R.A."/>
            <person name="Guerrero F.D."/>
            <person name="Moolhuijzen P."/>
            <person name="Goolsby J.A."/>
            <person name="Tidwell J."/>
            <person name="Bellgard S.E."/>
            <person name="Bellgard M.I."/>
        </authorList>
    </citation>
    <scope>NUCLEOTIDE SEQUENCE</scope>
    <source>
        <tissue evidence="1">Shoot tissue taken approximately 20 cm above the soil surface</tissue>
    </source>
</reference>
<evidence type="ECO:0000313" key="1">
    <source>
        <dbReference type="EMBL" id="JAD57264.1"/>
    </source>
</evidence>
<reference evidence="1" key="1">
    <citation type="submission" date="2014-09" db="EMBL/GenBank/DDBJ databases">
        <authorList>
            <person name="Magalhaes I.L.F."/>
            <person name="Oliveira U."/>
            <person name="Santos F.R."/>
            <person name="Vidigal T.H.D.A."/>
            <person name="Brescovit A.D."/>
            <person name="Santos A.J."/>
        </authorList>
    </citation>
    <scope>NUCLEOTIDE SEQUENCE</scope>
    <source>
        <tissue evidence="1">Shoot tissue taken approximately 20 cm above the soil surface</tissue>
    </source>
</reference>
<dbReference type="EMBL" id="GBRH01240631">
    <property type="protein sequence ID" value="JAD57264.1"/>
    <property type="molecule type" value="Transcribed_RNA"/>
</dbReference>
<proteinExistence type="predicted"/>
<organism evidence="1">
    <name type="scientific">Arundo donax</name>
    <name type="common">Giant reed</name>
    <name type="synonym">Donax arundinaceus</name>
    <dbReference type="NCBI Taxonomy" id="35708"/>
    <lineage>
        <taxon>Eukaryota</taxon>
        <taxon>Viridiplantae</taxon>
        <taxon>Streptophyta</taxon>
        <taxon>Embryophyta</taxon>
        <taxon>Tracheophyta</taxon>
        <taxon>Spermatophyta</taxon>
        <taxon>Magnoliopsida</taxon>
        <taxon>Liliopsida</taxon>
        <taxon>Poales</taxon>
        <taxon>Poaceae</taxon>
        <taxon>PACMAD clade</taxon>
        <taxon>Arundinoideae</taxon>
        <taxon>Arundineae</taxon>
        <taxon>Arundo</taxon>
    </lineage>
</organism>
<sequence length="29" mass="3176">MVPNAGILLAEKRESSESMFVVTCICHLP</sequence>
<protein>
    <submittedName>
        <fullName evidence="1">Uncharacterized protein</fullName>
    </submittedName>
</protein>
<dbReference type="AlphaFoldDB" id="A0A0A9AZT9"/>
<accession>A0A0A9AZT9</accession>